<proteinExistence type="predicted"/>
<protein>
    <submittedName>
        <fullName evidence="1">Uncharacterized protein</fullName>
    </submittedName>
</protein>
<keyword evidence="2" id="KW-1185">Reference proteome</keyword>
<dbReference type="EnsemblPlants" id="OB01G40820.1">
    <property type="protein sequence ID" value="OB01G40820.1"/>
    <property type="gene ID" value="OB01G40820"/>
</dbReference>
<dbReference type="HOGENOM" id="CLU_3017452_0_0_1"/>
<sequence length="56" mass="6598">MVTKNLTQDQLQAYSWWPLLNMHFAELWQVAAYTEKIICQSVLNCAFRIINPVRLS</sequence>
<dbReference type="Gramene" id="OB01G40820.1">
    <property type="protein sequence ID" value="OB01G40820.1"/>
    <property type="gene ID" value="OB01G40820"/>
</dbReference>
<evidence type="ECO:0000313" key="2">
    <source>
        <dbReference type="Proteomes" id="UP000006038"/>
    </source>
</evidence>
<dbReference type="Proteomes" id="UP000006038">
    <property type="component" value="Chromosome 1"/>
</dbReference>
<accession>J3L4C6</accession>
<organism evidence="1">
    <name type="scientific">Oryza brachyantha</name>
    <name type="common">malo sina</name>
    <dbReference type="NCBI Taxonomy" id="4533"/>
    <lineage>
        <taxon>Eukaryota</taxon>
        <taxon>Viridiplantae</taxon>
        <taxon>Streptophyta</taxon>
        <taxon>Embryophyta</taxon>
        <taxon>Tracheophyta</taxon>
        <taxon>Spermatophyta</taxon>
        <taxon>Magnoliopsida</taxon>
        <taxon>Liliopsida</taxon>
        <taxon>Poales</taxon>
        <taxon>Poaceae</taxon>
        <taxon>BOP clade</taxon>
        <taxon>Oryzoideae</taxon>
        <taxon>Oryzeae</taxon>
        <taxon>Oryzinae</taxon>
        <taxon>Oryza</taxon>
    </lineage>
</organism>
<reference evidence="1" key="2">
    <citation type="submission" date="2013-04" db="UniProtKB">
        <authorList>
            <consortium name="EnsemblPlants"/>
        </authorList>
    </citation>
    <scope>IDENTIFICATION</scope>
</reference>
<evidence type="ECO:0000313" key="1">
    <source>
        <dbReference type="EnsemblPlants" id="OB01G40820.1"/>
    </source>
</evidence>
<name>J3L4C6_ORYBR</name>
<dbReference type="AlphaFoldDB" id="J3L4C6"/>
<reference evidence="1" key="1">
    <citation type="journal article" date="2013" name="Nat. Commun.">
        <title>Whole-genome sequencing of Oryza brachyantha reveals mechanisms underlying Oryza genome evolution.</title>
        <authorList>
            <person name="Chen J."/>
            <person name="Huang Q."/>
            <person name="Gao D."/>
            <person name="Wang J."/>
            <person name="Lang Y."/>
            <person name="Liu T."/>
            <person name="Li B."/>
            <person name="Bai Z."/>
            <person name="Luis Goicoechea J."/>
            <person name="Liang C."/>
            <person name="Chen C."/>
            <person name="Zhang W."/>
            <person name="Sun S."/>
            <person name="Liao Y."/>
            <person name="Zhang X."/>
            <person name="Yang L."/>
            <person name="Song C."/>
            <person name="Wang M."/>
            <person name="Shi J."/>
            <person name="Liu G."/>
            <person name="Liu J."/>
            <person name="Zhou H."/>
            <person name="Zhou W."/>
            <person name="Yu Q."/>
            <person name="An N."/>
            <person name="Chen Y."/>
            <person name="Cai Q."/>
            <person name="Wang B."/>
            <person name="Liu B."/>
            <person name="Min J."/>
            <person name="Huang Y."/>
            <person name="Wu H."/>
            <person name="Li Z."/>
            <person name="Zhang Y."/>
            <person name="Yin Y."/>
            <person name="Song W."/>
            <person name="Jiang J."/>
            <person name="Jackson S.A."/>
            <person name="Wing R.A."/>
            <person name="Wang J."/>
            <person name="Chen M."/>
        </authorList>
    </citation>
    <scope>NUCLEOTIDE SEQUENCE [LARGE SCALE GENOMIC DNA]</scope>
    <source>
        <strain evidence="1">cv. IRGC 101232</strain>
    </source>
</reference>